<dbReference type="InterPro" id="IPR036770">
    <property type="entry name" value="Ankyrin_rpt-contain_sf"/>
</dbReference>
<comment type="caution">
    <text evidence="5">The sequence shown here is derived from an EMBL/GenBank/DDBJ whole genome shotgun (WGS) entry which is preliminary data.</text>
</comment>
<comment type="function">
    <text evidence="3">Plays an important role in regulating intracellular signaling events associated with erythroid terminal differentiation.</text>
</comment>
<keyword evidence="6" id="KW-1185">Reference proteome</keyword>
<dbReference type="SUPFAM" id="SSF48403">
    <property type="entry name" value="Ankyrin repeat"/>
    <property type="match status" value="1"/>
</dbReference>
<dbReference type="Gene3D" id="1.25.40.20">
    <property type="entry name" value="Ankyrin repeat-containing domain"/>
    <property type="match status" value="2"/>
</dbReference>
<evidence type="ECO:0000256" key="4">
    <source>
        <dbReference type="ARBA" id="ARBA00039237"/>
    </source>
</evidence>
<dbReference type="OrthoDB" id="539213at2759"/>
<name>A0A8J2RZK1_9CRUS</name>
<dbReference type="InterPro" id="IPR002110">
    <property type="entry name" value="Ankyrin_rpt"/>
</dbReference>
<dbReference type="Pfam" id="PF13637">
    <property type="entry name" value="Ank_4"/>
    <property type="match status" value="1"/>
</dbReference>
<evidence type="ECO:0000256" key="3">
    <source>
        <dbReference type="ARBA" id="ARBA00037385"/>
    </source>
</evidence>
<keyword evidence="1" id="KW-0677">Repeat</keyword>
<evidence type="ECO:0000313" key="5">
    <source>
        <dbReference type="EMBL" id="CAH0111957.1"/>
    </source>
</evidence>
<dbReference type="PANTHER" id="PTHR24197:SF44">
    <property type="entry name" value="ANKYRIN REPEAT DOMAIN-CONTAINING PROTEIN 54"/>
    <property type="match status" value="1"/>
</dbReference>
<gene>
    <name evidence="5" type="ORF">DGAL_LOCUS15614</name>
</gene>
<proteinExistence type="predicted"/>
<dbReference type="SMART" id="SM00248">
    <property type="entry name" value="ANK"/>
    <property type="match status" value="4"/>
</dbReference>
<protein>
    <recommendedName>
        <fullName evidence="4">Ankyrin repeat domain-containing protein 54</fullName>
    </recommendedName>
</protein>
<dbReference type="Proteomes" id="UP000789390">
    <property type="component" value="Unassembled WGS sequence"/>
</dbReference>
<accession>A0A8J2RZK1</accession>
<evidence type="ECO:0000256" key="1">
    <source>
        <dbReference type="ARBA" id="ARBA00022737"/>
    </source>
</evidence>
<keyword evidence="2" id="KW-0040">ANK repeat</keyword>
<dbReference type="AlphaFoldDB" id="A0A8J2RZK1"/>
<dbReference type="PANTHER" id="PTHR24197">
    <property type="entry name" value="ANKYRIN REPEAT DOMAIN-CONTAINING PROTEIN 61"/>
    <property type="match status" value="1"/>
</dbReference>
<sequence>MTSTYVNCCTDFYRAVSVGSLDNLYEILGKTERKMMSNLAQSYNEMGETPLLVAINKRHLHVVQFLVDILEIDISQVGRFSWKDSNYLNIPPLFAAIISDQISMTNYLIETKKVAVNLDLFMKDSTTTSLDKINVLELIGAGYILHGVCDSHLRGLIYWEKAEIFGQHVIVDDAMTLEEAEEKTKNRLIIQQALYVGQRVLERLLLFPNIYIISNISKYSWTFMTNSDLNSRFRTYDELENASNISIYVLKQLNIWWENNSASYVSMETWDVNKEALNHCWSSVRLFHKDITSNMLFPNFMFVFSFASEHLNRVHAKYWPANQKDRADALYQLTKIVCHISVSIIRMLPQLGSKESKQFKTSLAHYIHLYEEWETDKPYVFHRACDLLYLVGQKSNYEQVIQLFLEAGADPNALNADGNTPLHCLLPKNEFQYWLTNPWDNPNEKDVPIIRSNFIASVRVLLDAGSHVDQSNRRGETILELLKRNRKMQQSFKAPFDPFLESVIDSVLPLTCYCAQSIQKNNIPIVKLPPTLQLFVRRH</sequence>
<reference evidence="5" key="1">
    <citation type="submission" date="2021-11" db="EMBL/GenBank/DDBJ databases">
        <authorList>
            <person name="Schell T."/>
        </authorList>
    </citation>
    <scope>NUCLEOTIDE SEQUENCE</scope>
    <source>
        <strain evidence="5">M5</strain>
    </source>
</reference>
<dbReference type="Pfam" id="PF00023">
    <property type="entry name" value="Ank"/>
    <property type="match status" value="1"/>
</dbReference>
<evidence type="ECO:0000313" key="6">
    <source>
        <dbReference type="Proteomes" id="UP000789390"/>
    </source>
</evidence>
<dbReference type="EMBL" id="CAKKLH010000319">
    <property type="protein sequence ID" value="CAH0111957.1"/>
    <property type="molecule type" value="Genomic_DNA"/>
</dbReference>
<organism evidence="5 6">
    <name type="scientific">Daphnia galeata</name>
    <dbReference type="NCBI Taxonomy" id="27404"/>
    <lineage>
        <taxon>Eukaryota</taxon>
        <taxon>Metazoa</taxon>
        <taxon>Ecdysozoa</taxon>
        <taxon>Arthropoda</taxon>
        <taxon>Crustacea</taxon>
        <taxon>Branchiopoda</taxon>
        <taxon>Diplostraca</taxon>
        <taxon>Cladocera</taxon>
        <taxon>Anomopoda</taxon>
        <taxon>Daphniidae</taxon>
        <taxon>Daphnia</taxon>
    </lineage>
</organism>
<evidence type="ECO:0000256" key="2">
    <source>
        <dbReference type="ARBA" id="ARBA00023043"/>
    </source>
</evidence>